<dbReference type="HOGENOM" id="CLU_2262390_0_0_9"/>
<evidence type="ECO:0000313" key="2">
    <source>
        <dbReference type="Proteomes" id="UP000003438"/>
    </source>
</evidence>
<evidence type="ECO:0000313" key="1">
    <source>
        <dbReference type="EMBL" id="EFB76231.1"/>
    </source>
</evidence>
<dbReference type="Proteomes" id="UP000003438">
    <property type="component" value="Unassembled WGS sequence"/>
</dbReference>
<dbReference type="EMBL" id="ACBY02000023">
    <property type="protein sequence ID" value="EFB76231.1"/>
    <property type="molecule type" value="Genomic_DNA"/>
</dbReference>
<dbReference type="RefSeq" id="WP_007047391.1">
    <property type="nucleotide sequence ID" value="NZ_GG704769.1"/>
</dbReference>
<organism evidence="1 2">
    <name type="scientific">Subdoligranulum variabile DSM 15176</name>
    <dbReference type="NCBI Taxonomy" id="411471"/>
    <lineage>
        <taxon>Bacteria</taxon>
        <taxon>Bacillati</taxon>
        <taxon>Bacillota</taxon>
        <taxon>Clostridia</taxon>
        <taxon>Eubacteriales</taxon>
        <taxon>Oscillospiraceae</taxon>
        <taxon>Subdoligranulum</taxon>
    </lineage>
</organism>
<dbReference type="STRING" id="411471.SUBVAR_06017"/>
<name>D1PNU6_9FIRM</name>
<dbReference type="AlphaFoldDB" id="D1PNU6"/>
<comment type="caution">
    <text evidence="1">The sequence shown here is derived from an EMBL/GenBank/DDBJ whole genome shotgun (WGS) entry which is preliminary data.</text>
</comment>
<proteinExistence type="predicted"/>
<gene>
    <name evidence="1" type="ORF">SUBVAR_06017</name>
</gene>
<reference evidence="1" key="1">
    <citation type="submission" date="2009-12" db="EMBL/GenBank/DDBJ databases">
        <authorList>
            <person name="Weinstock G."/>
            <person name="Sodergren E."/>
            <person name="Clifton S."/>
            <person name="Fulton L."/>
            <person name="Fulton B."/>
            <person name="Courtney L."/>
            <person name="Fronick C."/>
            <person name="Harrison M."/>
            <person name="Strong C."/>
            <person name="Farmer C."/>
            <person name="Delahaunty K."/>
            <person name="Markovic C."/>
            <person name="Hall O."/>
            <person name="Minx P."/>
            <person name="Tomlinson C."/>
            <person name="Mitreva M."/>
            <person name="Nelson J."/>
            <person name="Hou S."/>
            <person name="Wollam A."/>
            <person name="Pepin K.H."/>
            <person name="Johnson M."/>
            <person name="Bhonagiri V."/>
            <person name="Nash W.E."/>
            <person name="Warren W."/>
            <person name="Chinwalla A."/>
            <person name="Mardis E.R."/>
            <person name="Wilson R.K."/>
        </authorList>
    </citation>
    <scope>NUCLEOTIDE SEQUENCE [LARGE SCALE GENOMIC DNA]</scope>
    <source>
        <strain evidence="1">DSM 15176</strain>
    </source>
</reference>
<accession>D1PNU6</accession>
<sequence>MDYQTKNMIINTLTKIVEDAPTKPTVKYGMTSPAYTVSGESFGIWINYIFSVMQIISSYVDVNTCLTSINNVVQQPNSNNDYSLQVNTICQIILDFARTILYL</sequence>
<keyword evidence="2" id="KW-1185">Reference proteome</keyword>
<protein>
    <submittedName>
        <fullName evidence="1">Uncharacterized protein</fullName>
    </submittedName>
</protein>